<feature type="domain" description="Knr4/Smi1-like" evidence="2">
    <location>
        <begin position="46"/>
        <end position="179"/>
    </location>
</feature>
<dbReference type="Proteomes" id="UP001352223">
    <property type="component" value="Unassembled WGS sequence"/>
</dbReference>
<dbReference type="RefSeq" id="WP_324769495.1">
    <property type="nucleotide sequence ID" value="NZ_BAAATS010000052.1"/>
</dbReference>
<organism evidence="3 4">
    <name type="scientific">Streptomyces kunmingensis</name>
    <dbReference type="NCBI Taxonomy" id="68225"/>
    <lineage>
        <taxon>Bacteria</taxon>
        <taxon>Bacillati</taxon>
        <taxon>Actinomycetota</taxon>
        <taxon>Actinomycetes</taxon>
        <taxon>Kitasatosporales</taxon>
        <taxon>Streptomycetaceae</taxon>
        <taxon>Streptomyces</taxon>
    </lineage>
</organism>
<sequence>MDTNTFDWQLFLTRWSEEWADSRDDSEELRSDDVEAQRRRWLGYSPASEADIAALEQRLGRALPSSYREFLRVSDGWRHAGQFVWRVAGTEGAGWHEDSFGLGADFDEFWGEEGNPPHVRAQVGLWSRALQVDAESDAVFVLLDPEDVGPDGEWAVRTWAGWRAEEPDRYPSFAHFMVAMHQEFHRHRTPADGAPPFVDDTTRAQDAAVGRARTAALRGRPEEAAALLDEAKRYGRPGAADMLRQLNRFGQGRRATTTQPLPDHPRFLTELLPLYAADVTSGGHGRVDHLGDPGVFPHSAQASAEILREVREGTYGYRPGGAFGEAVDEAREAARWGDSAEAWRILRAALPLWQPLDPDHIAPEGLFADVLLAPVLTPERCRELLATPRGGESGPAPDPAPATQPDGLSWVLRSEPGVEPPFKTFRMVLVEGVSPGGLPGLLGGPDPAPLAPPLRRWDLRRHHRPGQTSFSSDDDVVLLHVGRAGEDWSFAFDGDMLSGLQAEWFVSPAPAASAGGRRAIVVWCDQRRNAPVFHLSVAQDGVLSFGFTVRGTSVEDRTGDVPDELAPEYLGFGAPESAGHRPAALHTLDVLAEQYGVGLPRTALHHGRLHSFEGAPWIRPPRPGEPHATLSFIRHR</sequence>
<gene>
    <name evidence="3" type="ORF">OKJ48_17690</name>
</gene>
<feature type="region of interest" description="Disordered" evidence="1">
    <location>
        <begin position="386"/>
        <end position="407"/>
    </location>
</feature>
<evidence type="ECO:0000313" key="3">
    <source>
        <dbReference type="EMBL" id="MEB3962066.1"/>
    </source>
</evidence>
<dbReference type="EMBL" id="JAOZYB010000123">
    <property type="protein sequence ID" value="MEB3962066.1"/>
    <property type="molecule type" value="Genomic_DNA"/>
</dbReference>
<dbReference type="SMART" id="SM00860">
    <property type="entry name" value="SMI1_KNR4"/>
    <property type="match status" value="1"/>
</dbReference>
<accession>A0ABU6CBI6</accession>
<dbReference type="Pfam" id="PF09346">
    <property type="entry name" value="SMI1_KNR4"/>
    <property type="match status" value="1"/>
</dbReference>
<evidence type="ECO:0000259" key="2">
    <source>
        <dbReference type="SMART" id="SM00860"/>
    </source>
</evidence>
<name>A0ABU6CBI6_9ACTN</name>
<dbReference type="SUPFAM" id="SSF160631">
    <property type="entry name" value="SMI1/KNR4-like"/>
    <property type="match status" value="1"/>
</dbReference>
<dbReference type="InterPro" id="IPR018958">
    <property type="entry name" value="Knr4/Smi1-like_dom"/>
</dbReference>
<evidence type="ECO:0000313" key="4">
    <source>
        <dbReference type="Proteomes" id="UP001352223"/>
    </source>
</evidence>
<reference evidence="3 4" key="1">
    <citation type="submission" date="2022-10" db="EMBL/GenBank/DDBJ databases">
        <authorList>
            <person name="Xie J."/>
            <person name="Shen N."/>
        </authorList>
    </citation>
    <scope>NUCLEOTIDE SEQUENCE [LARGE SCALE GENOMIC DNA]</scope>
    <source>
        <strain evidence="3 4">DSM 41681</strain>
    </source>
</reference>
<dbReference type="Gene3D" id="3.40.1580.10">
    <property type="entry name" value="SMI1/KNR4-like"/>
    <property type="match status" value="1"/>
</dbReference>
<dbReference type="InterPro" id="IPR037883">
    <property type="entry name" value="Knr4/Smi1-like_sf"/>
</dbReference>
<comment type="caution">
    <text evidence="3">The sequence shown here is derived from an EMBL/GenBank/DDBJ whole genome shotgun (WGS) entry which is preliminary data.</text>
</comment>
<proteinExistence type="predicted"/>
<protein>
    <submittedName>
        <fullName evidence="3">SMI1/KNR4 family protein</fullName>
    </submittedName>
</protein>
<keyword evidence="4" id="KW-1185">Reference proteome</keyword>
<evidence type="ECO:0000256" key="1">
    <source>
        <dbReference type="SAM" id="MobiDB-lite"/>
    </source>
</evidence>